<dbReference type="InterPro" id="IPR052529">
    <property type="entry name" value="Bact_Transport_Assoc"/>
</dbReference>
<dbReference type="Pfam" id="PF04235">
    <property type="entry name" value="DUF418"/>
    <property type="match status" value="1"/>
</dbReference>
<feature type="transmembrane region" description="Helical" evidence="1">
    <location>
        <begin position="276"/>
        <end position="294"/>
    </location>
</feature>
<evidence type="ECO:0000256" key="1">
    <source>
        <dbReference type="SAM" id="Phobius"/>
    </source>
</evidence>
<dbReference type="Proteomes" id="UP001596011">
    <property type="component" value="Unassembled WGS sequence"/>
</dbReference>
<organism evidence="3 4">
    <name type="scientific">Promicromonospora alba</name>
    <dbReference type="NCBI Taxonomy" id="1616110"/>
    <lineage>
        <taxon>Bacteria</taxon>
        <taxon>Bacillati</taxon>
        <taxon>Actinomycetota</taxon>
        <taxon>Actinomycetes</taxon>
        <taxon>Micrococcales</taxon>
        <taxon>Promicromonosporaceae</taxon>
        <taxon>Promicromonospora</taxon>
    </lineage>
</organism>
<reference evidence="4" key="1">
    <citation type="journal article" date="2019" name="Int. J. Syst. Evol. Microbiol.">
        <title>The Global Catalogue of Microorganisms (GCM) 10K type strain sequencing project: providing services to taxonomists for standard genome sequencing and annotation.</title>
        <authorList>
            <consortium name="The Broad Institute Genomics Platform"/>
            <consortium name="The Broad Institute Genome Sequencing Center for Infectious Disease"/>
            <person name="Wu L."/>
            <person name="Ma J."/>
        </authorList>
    </citation>
    <scope>NUCLEOTIDE SEQUENCE [LARGE SCALE GENOMIC DNA]</scope>
    <source>
        <strain evidence="4">CCUG 42722</strain>
    </source>
</reference>
<sequence length="397" mass="41583">MTAESARMDAAPTGLSERALGPDLARGVMLLFIALANSHYFLVGQRYVGGFPVDGSRVDDAVAWLVSTFVDGRAFPMFGLLFGYGVAHIVRRNSELGPRAVNRILRRRSLVLIVIGVLDALLFYAGDILAMYGVLLFVGILLVRRSDAWVLAVAAVFFVLNALPGVDSMSISTAGPDLAALPPDLATMFTARAPVAAIVALGGPIGFACPFAIGLWAGRRRILERPAEYRTLLRVVAAVGISAAVLGAQPAALLVAGVYGRPGDGLLQWFGPLHDATGVLGGFGYAALICLVSVRLRNGGLVAAVAAVGQRSMTCYLLQSLVWFVVFTPFLLGLAGTLTVAGTALLAFGVWAASVALAEWMRRTGRRGPFETLTRRVTYSAIGGRGAGAVAPAGGAR</sequence>
<feature type="transmembrane region" description="Helical" evidence="1">
    <location>
        <begin position="195"/>
        <end position="219"/>
    </location>
</feature>
<proteinExistence type="predicted"/>
<evidence type="ECO:0000313" key="4">
    <source>
        <dbReference type="Proteomes" id="UP001596011"/>
    </source>
</evidence>
<evidence type="ECO:0000313" key="3">
    <source>
        <dbReference type="EMBL" id="MFC4626608.1"/>
    </source>
</evidence>
<feature type="transmembrane region" description="Helical" evidence="1">
    <location>
        <begin position="231"/>
        <end position="256"/>
    </location>
</feature>
<dbReference type="PANTHER" id="PTHR30590:SF2">
    <property type="entry name" value="INNER MEMBRANE PROTEIN"/>
    <property type="match status" value="1"/>
</dbReference>
<keyword evidence="4" id="KW-1185">Reference proteome</keyword>
<dbReference type="PANTHER" id="PTHR30590">
    <property type="entry name" value="INNER MEMBRANE PROTEIN"/>
    <property type="match status" value="1"/>
</dbReference>
<evidence type="ECO:0000259" key="2">
    <source>
        <dbReference type="Pfam" id="PF04235"/>
    </source>
</evidence>
<feature type="transmembrane region" description="Helical" evidence="1">
    <location>
        <begin position="338"/>
        <end position="358"/>
    </location>
</feature>
<feature type="transmembrane region" description="Helical" evidence="1">
    <location>
        <begin position="315"/>
        <end position="332"/>
    </location>
</feature>
<accession>A0ABV9H9D9</accession>
<dbReference type="RefSeq" id="WP_377130879.1">
    <property type="nucleotide sequence ID" value="NZ_JBHSFI010000001.1"/>
</dbReference>
<comment type="caution">
    <text evidence="3">The sequence shown here is derived from an EMBL/GenBank/DDBJ whole genome shotgun (WGS) entry which is preliminary data.</text>
</comment>
<feature type="transmembrane region" description="Helical" evidence="1">
    <location>
        <begin position="110"/>
        <end position="143"/>
    </location>
</feature>
<dbReference type="EMBL" id="JBHSFI010000001">
    <property type="protein sequence ID" value="MFC4626608.1"/>
    <property type="molecule type" value="Genomic_DNA"/>
</dbReference>
<gene>
    <name evidence="3" type="ORF">ACFO6V_00090</name>
</gene>
<dbReference type="InterPro" id="IPR007349">
    <property type="entry name" value="DUF418"/>
</dbReference>
<feature type="domain" description="DUF418" evidence="2">
    <location>
        <begin position="217"/>
        <end position="380"/>
    </location>
</feature>
<feature type="transmembrane region" description="Helical" evidence="1">
    <location>
        <begin position="24"/>
        <end position="42"/>
    </location>
</feature>
<keyword evidence="1" id="KW-1133">Transmembrane helix</keyword>
<name>A0ABV9H9D9_9MICO</name>
<protein>
    <submittedName>
        <fullName evidence="3">DUF418 domain-containing protein</fullName>
    </submittedName>
</protein>
<keyword evidence="1" id="KW-0472">Membrane</keyword>
<keyword evidence="1" id="KW-0812">Transmembrane</keyword>